<evidence type="ECO:0000256" key="10">
    <source>
        <dbReference type="SAM" id="MobiDB-lite"/>
    </source>
</evidence>
<proteinExistence type="inferred from homology"/>
<feature type="compositionally biased region" description="Low complexity" evidence="10">
    <location>
        <begin position="315"/>
        <end position="327"/>
    </location>
</feature>
<dbReference type="GO" id="GO:0017056">
    <property type="term" value="F:structural constituent of nuclear pore"/>
    <property type="evidence" value="ECO:0007669"/>
    <property type="project" value="InterPro"/>
</dbReference>
<feature type="compositionally biased region" description="Low complexity" evidence="10">
    <location>
        <begin position="261"/>
        <end position="273"/>
    </location>
</feature>
<evidence type="ECO:0000256" key="5">
    <source>
        <dbReference type="ARBA" id="ARBA00022816"/>
    </source>
</evidence>
<dbReference type="PROSITE" id="PS51434">
    <property type="entry name" value="NUP_C"/>
    <property type="match status" value="1"/>
</dbReference>
<keyword evidence="9" id="KW-0539">Nucleus</keyword>
<dbReference type="Gene3D" id="3.30.1610.10">
    <property type="entry name" value="Peptidase S59, nucleoporin"/>
    <property type="match status" value="1"/>
</dbReference>
<accession>A0A9P6ESG3</accession>
<comment type="caution">
    <text evidence="12">The sequence shown here is derived from an EMBL/GenBank/DDBJ whole genome shotgun (WGS) entry which is preliminary data.</text>
</comment>
<evidence type="ECO:0000256" key="2">
    <source>
        <dbReference type="ARBA" id="ARBA00008926"/>
    </source>
</evidence>
<comment type="similarity">
    <text evidence="2">Belongs to the nucleoporin GLFG family.</text>
</comment>
<dbReference type="OrthoDB" id="3797628at2759"/>
<dbReference type="InterPro" id="IPR007230">
    <property type="entry name" value="Nup98_auto-Pept-S59_dom"/>
</dbReference>
<feature type="domain" description="Peptidase S59" evidence="11">
    <location>
        <begin position="757"/>
        <end position="902"/>
    </location>
</feature>
<dbReference type="GO" id="GO:0003723">
    <property type="term" value="F:RNA binding"/>
    <property type="evidence" value="ECO:0007669"/>
    <property type="project" value="TreeGrafter"/>
</dbReference>
<gene>
    <name evidence="12" type="ORF">CPB83DRAFT_842534</name>
</gene>
<keyword evidence="7" id="KW-0811">Translocation</keyword>
<dbReference type="InterPro" id="IPR036903">
    <property type="entry name" value="Nup98_auto-Pept-S59_dom_sf"/>
</dbReference>
<dbReference type="EMBL" id="MU157825">
    <property type="protein sequence ID" value="KAF9534570.1"/>
    <property type="molecule type" value="Genomic_DNA"/>
</dbReference>
<feature type="compositionally biased region" description="Polar residues" evidence="10">
    <location>
        <begin position="416"/>
        <end position="426"/>
    </location>
</feature>
<keyword evidence="3" id="KW-0813">Transport</keyword>
<evidence type="ECO:0000256" key="7">
    <source>
        <dbReference type="ARBA" id="ARBA00023010"/>
    </source>
</evidence>
<protein>
    <recommendedName>
        <fullName evidence="11">Peptidase S59 domain-containing protein</fullName>
    </recommendedName>
</protein>
<dbReference type="AlphaFoldDB" id="A0A9P6ESG3"/>
<evidence type="ECO:0000256" key="9">
    <source>
        <dbReference type="ARBA" id="ARBA00023242"/>
    </source>
</evidence>
<keyword evidence="13" id="KW-1185">Reference proteome</keyword>
<name>A0A9P6ESG3_9AGAR</name>
<evidence type="ECO:0000256" key="3">
    <source>
        <dbReference type="ARBA" id="ARBA00022448"/>
    </source>
</evidence>
<feature type="compositionally biased region" description="Polar residues" evidence="10">
    <location>
        <begin position="720"/>
        <end position="738"/>
    </location>
</feature>
<reference evidence="12" key="1">
    <citation type="submission" date="2020-11" db="EMBL/GenBank/DDBJ databases">
        <authorList>
            <consortium name="DOE Joint Genome Institute"/>
            <person name="Ahrendt S."/>
            <person name="Riley R."/>
            <person name="Andreopoulos W."/>
            <person name="Labutti K."/>
            <person name="Pangilinan J."/>
            <person name="Ruiz-Duenas F.J."/>
            <person name="Barrasa J.M."/>
            <person name="Sanchez-Garcia M."/>
            <person name="Camarero S."/>
            <person name="Miyauchi S."/>
            <person name="Serrano A."/>
            <person name="Linde D."/>
            <person name="Babiker R."/>
            <person name="Drula E."/>
            <person name="Ayuso-Fernandez I."/>
            <person name="Pacheco R."/>
            <person name="Padilla G."/>
            <person name="Ferreira P."/>
            <person name="Barriuso J."/>
            <person name="Kellner H."/>
            <person name="Castanera R."/>
            <person name="Alfaro M."/>
            <person name="Ramirez L."/>
            <person name="Pisabarro A.G."/>
            <person name="Kuo A."/>
            <person name="Tritt A."/>
            <person name="Lipzen A."/>
            <person name="He G."/>
            <person name="Yan M."/>
            <person name="Ng V."/>
            <person name="Cullen D."/>
            <person name="Martin F."/>
            <person name="Rosso M.-N."/>
            <person name="Henrissat B."/>
            <person name="Hibbett D."/>
            <person name="Martinez A.T."/>
            <person name="Grigoriev I.V."/>
        </authorList>
    </citation>
    <scope>NUCLEOTIDE SEQUENCE</scope>
    <source>
        <strain evidence="12">CBS 506.95</strain>
    </source>
</reference>
<dbReference type="GO" id="GO:0051028">
    <property type="term" value="P:mRNA transport"/>
    <property type="evidence" value="ECO:0007669"/>
    <property type="project" value="UniProtKB-KW"/>
</dbReference>
<dbReference type="PANTHER" id="PTHR23198:SF6">
    <property type="entry name" value="NUCLEAR PORE COMPLEX PROTEIN NUP98-NUP96"/>
    <property type="match status" value="1"/>
</dbReference>
<dbReference type="Pfam" id="PF13634">
    <property type="entry name" value="Nucleoporin_FG"/>
    <property type="match status" value="3"/>
</dbReference>
<feature type="region of interest" description="Disordered" evidence="10">
    <location>
        <begin position="315"/>
        <end position="493"/>
    </location>
</feature>
<dbReference type="GO" id="GO:0006405">
    <property type="term" value="P:RNA export from nucleus"/>
    <property type="evidence" value="ECO:0007669"/>
    <property type="project" value="TreeGrafter"/>
</dbReference>
<dbReference type="FunFam" id="3.30.1610.10:FF:000003">
    <property type="entry name" value="Nucleoporin SONB, putative"/>
    <property type="match status" value="1"/>
</dbReference>
<organism evidence="12 13">
    <name type="scientific">Crepidotus variabilis</name>
    <dbReference type="NCBI Taxonomy" id="179855"/>
    <lineage>
        <taxon>Eukaryota</taxon>
        <taxon>Fungi</taxon>
        <taxon>Dikarya</taxon>
        <taxon>Basidiomycota</taxon>
        <taxon>Agaricomycotina</taxon>
        <taxon>Agaricomycetes</taxon>
        <taxon>Agaricomycetidae</taxon>
        <taxon>Agaricales</taxon>
        <taxon>Agaricineae</taxon>
        <taxon>Crepidotaceae</taxon>
        <taxon>Crepidotus</taxon>
    </lineage>
</organism>
<comment type="subcellular location">
    <subcellularLocation>
        <location evidence="1">Nucleus</location>
        <location evidence="1">Nuclear pore complex</location>
    </subcellularLocation>
</comment>
<dbReference type="Pfam" id="PF04096">
    <property type="entry name" value="Nucleoporin2"/>
    <property type="match status" value="1"/>
</dbReference>
<dbReference type="Gene3D" id="1.10.10.2360">
    <property type="match status" value="1"/>
</dbReference>
<feature type="compositionally biased region" description="Low complexity" evidence="10">
    <location>
        <begin position="447"/>
        <end position="461"/>
    </location>
</feature>
<sequence>MFGNLGGAGTSTTGAFGGAANTTSAFGAPKAPSAFGAFGGGTTAFGTTPAATTTSAFGQPANNTATPSVFGQPAASTSAFGGTGASLFGNVNKTSAFGTTALSGATTGAPPTITTGSSNPAYAATIEKDGTTNLQFQSISCMPAYIGYSFEELRVQDYSQNRKTASTANTFGGTAFGTAQPAAAGAFGQTTQPTNSLFGAPANPTNTTTGSAFGTFGQTQQPAAATTSLFGASGTSAFGQQQQQQPAQNTFGGATTGLFGQPQQQQQQQPTTGLFGGNTAFGGNAAPKPFGGAFGGATTTAPSAFGAAANAFGTTQPQNQQQPAQTTGLFGNAQPANNTGSAFGGAFGNNNAPKPGLFGSTATQPAAPSTFGGAFGAQQQQPQQQTSLFGNSGTTGGIFGNAQQQPGQQQQQPAQTTSLFGNQQQAPAAPSLFGNNNANPGTGLFGNPQQNQQATQQPANPFGNLFAPKPPQPAGTGLFGNSQGQVASQQQPQQNSIFGKSLFNNTPAAAPIGSSMSTMTGMSNNLFGQTMNNAAPQHSLTASIAQPIGDNLPIFDMLPPGPRIVDLDANLPKKKAGFFADMPTRSPVPRVQLGYTPANSKLRGFGSSGNLGSSSLNGGGISLTNGKPGALALNKSDMRASSVGPDFLGRSGSPALGSGGRQSVKKVILDKRVDPSELFVKTSSPGGSKYGKVTFSAQLSVASREKDAQIAASSIPVVQDSPTRQQQLQLKNTGSFGQELSRDVQEKGEKNESELEDGDYYVKPDLLTLKKAGYDDLSAFPDLVVGRKGYGEIHFLEPVDLTGLPKLGALLGEVIRFDLKECSVYPDSEESDKPPPGSGLNVSARLILVRCWPQDKATREPVKDQNHPQMVKHLKRLKGMKDTHFEGFDMTTGTWTFTVDHF</sequence>
<evidence type="ECO:0000256" key="4">
    <source>
        <dbReference type="ARBA" id="ARBA00022737"/>
    </source>
</evidence>
<dbReference type="InterPro" id="IPR037665">
    <property type="entry name" value="Nucleoporin_S59-like"/>
</dbReference>
<dbReference type="InterPro" id="IPR025574">
    <property type="entry name" value="Nucleoporin_FG_rpt"/>
</dbReference>
<dbReference type="GO" id="GO:0044614">
    <property type="term" value="C:nuclear pore cytoplasmic filaments"/>
    <property type="evidence" value="ECO:0007669"/>
    <property type="project" value="TreeGrafter"/>
</dbReference>
<keyword evidence="5" id="KW-0509">mRNA transport</keyword>
<feature type="region of interest" description="Disordered" evidence="10">
    <location>
        <begin position="713"/>
        <end position="757"/>
    </location>
</feature>
<dbReference type="GO" id="GO:0000973">
    <property type="term" value="P:post-transcriptional tethering of RNA polymerase II gene DNA at nuclear periphery"/>
    <property type="evidence" value="ECO:0007669"/>
    <property type="project" value="TreeGrafter"/>
</dbReference>
<dbReference type="SUPFAM" id="SSF82215">
    <property type="entry name" value="C-terminal autoproteolytic domain of nucleoporin nup98"/>
    <property type="match status" value="1"/>
</dbReference>
<evidence type="ECO:0000256" key="8">
    <source>
        <dbReference type="ARBA" id="ARBA00023132"/>
    </source>
</evidence>
<feature type="compositionally biased region" description="Low complexity" evidence="10">
    <location>
        <begin position="482"/>
        <end position="493"/>
    </location>
</feature>
<evidence type="ECO:0000256" key="6">
    <source>
        <dbReference type="ARBA" id="ARBA00022927"/>
    </source>
</evidence>
<feature type="region of interest" description="Disordered" evidence="10">
    <location>
        <begin position="261"/>
        <end position="283"/>
    </location>
</feature>
<evidence type="ECO:0000313" key="13">
    <source>
        <dbReference type="Proteomes" id="UP000807306"/>
    </source>
</evidence>
<dbReference type="FunFam" id="1.10.10.2360:FF:000001">
    <property type="entry name" value="Nuclear pore complex protein Nup98-Nup96"/>
    <property type="match status" value="1"/>
</dbReference>
<feature type="compositionally biased region" description="Basic and acidic residues" evidence="10">
    <location>
        <begin position="740"/>
        <end position="753"/>
    </location>
</feature>
<dbReference type="GO" id="GO:0006606">
    <property type="term" value="P:protein import into nucleus"/>
    <property type="evidence" value="ECO:0007669"/>
    <property type="project" value="TreeGrafter"/>
</dbReference>
<keyword evidence="4" id="KW-0677">Repeat</keyword>
<evidence type="ECO:0000256" key="1">
    <source>
        <dbReference type="ARBA" id="ARBA00004567"/>
    </source>
</evidence>
<evidence type="ECO:0000313" key="12">
    <source>
        <dbReference type="EMBL" id="KAF9534570.1"/>
    </source>
</evidence>
<dbReference type="GO" id="GO:0008139">
    <property type="term" value="F:nuclear localization sequence binding"/>
    <property type="evidence" value="ECO:0007669"/>
    <property type="project" value="TreeGrafter"/>
</dbReference>
<feature type="compositionally biased region" description="Low complexity" evidence="10">
    <location>
        <begin position="402"/>
        <end position="415"/>
    </location>
</feature>
<keyword evidence="8" id="KW-0906">Nuclear pore complex</keyword>
<keyword evidence="6" id="KW-0653">Protein transport</keyword>
<dbReference type="Proteomes" id="UP000807306">
    <property type="component" value="Unassembled WGS sequence"/>
</dbReference>
<evidence type="ECO:0000259" key="11">
    <source>
        <dbReference type="PROSITE" id="PS51434"/>
    </source>
</evidence>
<dbReference type="GO" id="GO:0034398">
    <property type="term" value="P:telomere tethering at nuclear periphery"/>
    <property type="evidence" value="ECO:0007669"/>
    <property type="project" value="TreeGrafter"/>
</dbReference>
<dbReference type="PANTHER" id="PTHR23198">
    <property type="entry name" value="NUCLEOPORIN"/>
    <property type="match status" value="1"/>
</dbReference>